<sequence length="246" mass="28147">MNKEFDHIEVCCIIEKIDANGIASIAQKRTQSALLIQAKSLEVQYQYLEAFQMNSESLHLLYCNHNQQGLSFFKYDDTLFQRSVGVYNYKDTLFIIFTDMANIQAVYKKNKLMFRYTISILIDLRHQILLQYEKGKKILKNEITVLQKEVNNLSNDLKRAYKAHNDANFGIQLKVAKRYRRSPFTQSAAAQAGASTTQTQSFELSKSSTSSEEIQAGLCSCLPKIMNIIRNAINRIRDTTSSSKNS</sequence>
<reference evidence="2 3" key="1">
    <citation type="submission" date="2016-03" db="EMBL/GenBank/DDBJ databases">
        <title>Choanephora cucurbitarum.</title>
        <authorList>
            <person name="Min B."/>
            <person name="Park H."/>
            <person name="Park J.-H."/>
            <person name="Shin H.-D."/>
            <person name="Choi I.-G."/>
        </authorList>
    </citation>
    <scope>NUCLEOTIDE SEQUENCE [LARGE SCALE GENOMIC DNA]</scope>
    <source>
        <strain evidence="2 3">KUS-F28377</strain>
    </source>
</reference>
<protein>
    <submittedName>
        <fullName evidence="2">Uncharacterized protein</fullName>
    </submittedName>
</protein>
<keyword evidence="3" id="KW-1185">Reference proteome</keyword>
<dbReference type="AlphaFoldDB" id="A0A1C7MZF6"/>
<proteinExistence type="predicted"/>
<dbReference type="InParanoid" id="A0A1C7MZF6"/>
<evidence type="ECO:0000256" key="1">
    <source>
        <dbReference type="SAM" id="Coils"/>
    </source>
</evidence>
<accession>A0A1C7MZF6</accession>
<organism evidence="2 3">
    <name type="scientific">Choanephora cucurbitarum</name>
    <dbReference type="NCBI Taxonomy" id="101091"/>
    <lineage>
        <taxon>Eukaryota</taxon>
        <taxon>Fungi</taxon>
        <taxon>Fungi incertae sedis</taxon>
        <taxon>Mucoromycota</taxon>
        <taxon>Mucoromycotina</taxon>
        <taxon>Mucoromycetes</taxon>
        <taxon>Mucorales</taxon>
        <taxon>Mucorineae</taxon>
        <taxon>Choanephoraceae</taxon>
        <taxon>Choanephoroideae</taxon>
        <taxon>Choanephora</taxon>
    </lineage>
</organism>
<dbReference type="Proteomes" id="UP000093000">
    <property type="component" value="Unassembled WGS sequence"/>
</dbReference>
<keyword evidence="1" id="KW-0175">Coiled coil</keyword>
<name>A0A1C7MZF6_9FUNG</name>
<dbReference type="EMBL" id="LUGH01000939">
    <property type="protein sequence ID" value="OBZ82151.1"/>
    <property type="molecule type" value="Genomic_DNA"/>
</dbReference>
<evidence type="ECO:0000313" key="3">
    <source>
        <dbReference type="Proteomes" id="UP000093000"/>
    </source>
</evidence>
<evidence type="ECO:0000313" key="2">
    <source>
        <dbReference type="EMBL" id="OBZ82151.1"/>
    </source>
</evidence>
<gene>
    <name evidence="2" type="ORF">A0J61_09795</name>
</gene>
<feature type="coiled-coil region" evidence="1">
    <location>
        <begin position="129"/>
        <end position="163"/>
    </location>
</feature>
<comment type="caution">
    <text evidence="2">The sequence shown here is derived from an EMBL/GenBank/DDBJ whole genome shotgun (WGS) entry which is preliminary data.</text>
</comment>